<name>A0A392V796_9FABA</name>
<proteinExistence type="predicted"/>
<feature type="compositionally biased region" description="Polar residues" evidence="1">
    <location>
        <begin position="23"/>
        <end position="33"/>
    </location>
</feature>
<dbReference type="EMBL" id="LXQA011040731">
    <property type="protein sequence ID" value="MCI82330.1"/>
    <property type="molecule type" value="Genomic_DNA"/>
</dbReference>
<accession>A0A392V796</accession>
<dbReference type="AlphaFoldDB" id="A0A392V796"/>
<sequence length="50" mass="5665">GRKNEASTRSLPMVEGEGDKHQSGSFKTVLMNSSRRDEGRDKVQKSRKRC</sequence>
<feature type="compositionally biased region" description="Basic and acidic residues" evidence="1">
    <location>
        <begin position="34"/>
        <end position="44"/>
    </location>
</feature>
<evidence type="ECO:0000256" key="1">
    <source>
        <dbReference type="SAM" id="MobiDB-lite"/>
    </source>
</evidence>
<dbReference type="Proteomes" id="UP000265520">
    <property type="component" value="Unassembled WGS sequence"/>
</dbReference>
<feature type="non-terminal residue" evidence="2">
    <location>
        <position position="1"/>
    </location>
</feature>
<feature type="region of interest" description="Disordered" evidence="1">
    <location>
        <begin position="1"/>
        <end position="50"/>
    </location>
</feature>
<keyword evidence="3" id="KW-1185">Reference proteome</keyword>
<comment type="caution">
    <text evidence="2">The sequence shown here is derived from an EMBL/GenBank/DDBJ whole genome shotgun (WGS) entry which is preliminary data.</text>
</comment>
<organism evidence="2 3">
    <name type="scientific">Trifolium medium</name>
    <dbReference type="NCBI Taxonomy" id="97028"/>
    <lineage>
        <taxon>Eukaryota</taxon>
        <taxon>Viridiplantae</taxon>
        <taxon>Streptophyta</taxon>
        <taxon>Embryophyta</taxon>
        <taxon>Tracheophyta</taxon>
        <taxon>Spermatophyta</taxon>
        <taxon>Magnoliopsida</taxon>
        <taxon>eudicotyledons</taxon>
        <taxon>Gunneridae</taxon>
        <taxon>Pentapetalae</taxon>
        <taxon>rosids</taxon>
        <taxon>fabids</taxon>
        <taxon>Fabales</taxon>
        <taxon>Fabaceae</taxon>
        <taxon>Papilionoideae</taxon>
        <taxon>50 kb inversion clade</taxon>
        <taxon>NPAAA clade</taxon>
        <taxon>Hologalegina</taxon>
        <taxon>IRL clade</taxon>
        <taxon>Trifolieae</taxon>
        <taxon>Trifolium</taxon>
    </lineage>
</organism>
<evidence type="ECO:0000313" key="3">
    <source>
        <dbReference type="Proteomes" id="UP000265520"/>
    </source>
</evidence>
<evidence type="ECO:0000313" key="2">
    <source>
        <dbReference type="EMBL" id="MCI82330.1"/>
    </source>
</evidence>
<reference evidence="2 3" key="1">
    <citation type="journal article" date="2018" name="Front. Plant Sci.">
        <title>Red Clover (Trifolium pratense) and Zigzag Clover (T. medium) - A Picture of Genomic Similarities and Differences.</title>
        <authorList>
            <person name="Dluhosova J."/>
            <person name="Istvanek J."/>
            <person name="Nedelnik J."/>
            <person name="Repkova J."/>
        </authorList>
    </citation>
    <scope>NUCLEOTIDE SEQUENCE [LARGE SCALE GENOMIC DNA]</scope>
    <source>
        <strain evidence="3">cv. 10/8</strain>
        <tissue evidence="2">Leaf</tissue>
    </source>
</reference>
<protein>
    <submittedName>
        <fullName evidence="2">Uncharacterized protein</fullName>
    </submittedName>
</protein>